<dbReference type="PROSITE" id="PS00675">
    <property type="entry name" value="SIGMA54_INTERACT_1"/>
    <property type="match status" value="1"/>
</dbReference>
<dbReference type="GO" id="GO:0006355">
    <property type="term" value="P:regulation of DNA-templated transcription"/>
    <property type="evidence" value="ECO:0007669"/>
    <property type="project" value="InterPro"/>
</dbReference>
<dbReference type="Pfam" id="PF02830">
    <property type="entry name" value="V4R"/>
    <property type="match status" value="1"/>
</dbReference>
<dbReference type="PROSITE" id="PS50045">
    <property type="entry name" value="SIGMA54_INTERACT_4"/>
    <property type="match status" value="1"/>
</dbReference>
<dbReference type="Gene3D" id="1.10.8.60">
    <property type="match status" value="1"/>
</dbReference>
<keyword evidence="3" id="KW-0805">Transcription regulation</keyword>
<evidence type="ECO:0000259" key="7">
    <source>
        <dbReference type="PROSITE" id="PS50045"/>
    </source>
</evidence>
<dbReference type="InterPro" id="IPR009057">
    <property type="entry name" value="Homeodomain-like_sf"/>
</dbReference>
<dbReference type="Gene3D" id="1.10.10.60">
    <property type="entry name" value="Homeodomain-like"/>
    <property type="match status" value="1"/>
</dbReference>
<dbReference type="InterPro" id="IPR002078">
    <property type="entry name" value="Sigma_54_int"/>
</dbReference>
<dbReference type="SUPFAM" id="SSF52540">
    <property type="entry name" value="P-loop containing nucleoside triphosphate hydrolases"/>
    <property type="match status" value="1"/>
</dbReference>
<dbReference type="Gene3D" id="3.30.1380.20">
    <property type="entry name" value="Trafficking protein particle complex subunit 3"/>
    <property type="match status" value="1"/>
</dbReference>
<gene>
    <name evidence="8" type="ORF">GEOBRER4_n3152</name>
</gene>
<dbReference type="InterPro" id="IPR058031">
    <property type="entry name" value="AAA_lid_NorR"/>
</dbReference>
<dbReference type="SMART" id="SM00382">
    <property type="entry name" value="AAA"/>
    <property type="match status" value="1"/>
</dbReference>
<dbReference type="Pfam" id="PF25601">
    <property type="entry name" value="AAA_lid_14"/>
    <property type="match status" value="1"/>
</dbReference>
<dbReference type="GO" id="GO:0043565">
    <property type="term" value="F:sequence-specific DNA binding"/>
    <property type="evidence" value="ECO:0007669"/>
    <property type="project" value="InterPro"/>
</dbReference>
<dbReference type="Pfam" id="PF00158">
    <property type="entry name" value="Sigma54_activat"/>
    <property type="match status" value="1"/>
</dbReference>
<dbReference type="InterPro" id="IPR004096">
    <property type="entry name" value="V4R"/>
</dbReference>
<protein>
    <submittedName>
        <fullName evidence="8">Transcriptional regulator containing GAF, AAA-type ATPase, and DNA binding domains</fullName>
    </submittedName>
</protein>
<keyword evidence="5" id="KW-0804">Transcription</keyword>
<evidence type="ECO:0000313" key="8">
    <source>
        <dbReference type="EMBL" id="BCO11534.1"/>
    </source>
</evidence>
<organism evidence="8 9">
    <name type="scientific">Citrifermentans bremense</name>
    <dbReference type="NCBI Taxonomy" id="60035"/>
    <lineage>
        <taxon>Bacteria</taxon>
        <taxon>Pseudomonadati</taxon>
        <taxon>Thermodesulfobacteriota</taxon>
        <taxon>Desulfuromonadia</taxon>
        <taxon>Geobacterales</taxon>
        <taxon>Geobacteraceae</taxon>
        <taxon>Citrifermentans</taxon>
    </lineage>
</organism>
<dbReference type="Gene3D" id="3.40.50.300">
    <property type="entry name" value="P-loop containing nucleotide triphosphate hydrolases"/>
    <property type="match status" value="1"/>
</dbReference>
<dbReference type="PROSITE" id="PS00688">
    <property type="entry name" value="SIGMA54_INTERACT_3"/>
    <property type="match status" value="1"/>
</dbReference>
<dbReference type="CDD" id="cd00009">
    <property type="entry name" value="AAA"/>
    <property type="match status" value="1"/>
</dbReference>
<dbReference type="EMBL" id="AP023213">
    <property type="protein sequence ID" value="BCO11534.1"/>
    <property type="molecule type" value="Genomic_DNA"/>
</dbReference>
<dbReference type="Pfam" id="PF02954">
    <property type="entry name" value="HTH_8"/>
    <property type="match status" value="1"/>
</dbReference>
<dbReference type="SUPFAM" id="SSF111126">
    <property type="entry name" value="Ligand-binding domain in the NO signalling and Golgi transport"/>
    <property type="match status" value="1"/>
</dbReference>
<evidence type="ECO:0000256" key="5">
    <source>
        <dbReference type="ARBA" id="ARBA00023163"/>
    </source>
</evidence>
<dbReference type="GO" id="GO:0005524">
    <property type="term" value="F:ATP binding"/>
    <property type="evidence" value="ECO:0007669"/>
    <property type="project" value="UniProtKB-KW"/>
</dbReference>
<name>A0A7R7IYT5_9BACT</name>
<dbReference type="PROSITE" id="PS00676">
    <property type="entry name" value="SIGMA54_INTERACT_2"/>
    <property type="match status" value="1"/>
</dbReference>
<feature type="compositionally biased region" description="Basic and acidic residues" evidence="6">
    <location>
        <begin position="1"/>
        <end position="10"/>
    </location>
</feature>
<dbReference type="InterPro" id="IPR002197">
    <property type="entry name" value="HTH_Fis"/>
</dbReference>
<dbReference type="InterPro" id="IPR027417">
    <property type="entry name" value="P-loop_NTPase"/>
</dbReference>
<keyword evidence="9" id="KW-1185">Reference proteome</keyword>
<accession>A0A7R7IYT5</accession>
<keyword evidence="4" id="KW-0238">DNA-binding</keyword>
<evidence type="ECO:0000256" key="3">
    <source>
        <dbReference type="ARBA" id="ARBA00023015"/>
    </source>
</evidence>
<feature type="region of interest" description="Disordered" evidence="6">
    <location>
        <begin position="1"/>
        <end position="24"/>
    </location>
</feature>
<evidence type="ECO:0000313" key="9">
    <source>
        <dbReference type="Proteomes" id="UP000515472"/>
    </source>
</evidence>
<evidence type="ECO:0000256" key="1">
    <source>
        <dbReference type="ARBA" id="ARBA00022741"/>
    </source>
</evidence>
<evidence type="ECO:0000256" key="6">
    <source>
        <dbReference type="SAM" id="MobiDB-lite"/>
    </source>
</evidence>
<dbReference type="InterPro" id="IPR003593">
    <property type="entry name" value="AAA+_ATPase"/>
</dbReference>
<dbReference type="InterPro" id="IPR024096">
    <property type="entry name" value="NO_sig/Golgi_transp_ligand-bd"/>
</dbReference>
<evidence type="ECO:0000256" key="4">
    <source>
        <dbReference type="ARBA" id="ARBA00023125"/>
    </source>
</evidence>
<evidence type="ECO:0000256" key="2">
    <source>
        <dbReference type="ARBA" id="ARBA00022840"/>
    </source>
</evidence>
<dbReference type="Proteomes" id="UP000515472">
    <property type="component" value="Chromosome"/>
</dbReference>
<dbReference type="PANTHER" id="PTHR32071">
    <property type="entry name" value="TRANSCRIPTIONAL REGULATORY PROTEIN"/>
    <property type="match status" value="1"/>
</dbReference>
<keyword evidence="2" id="KW-0067">ATP-binding</keyword>
<proteinExistence type="predicted"/>
<dbReference type="InterPro" id="IPR025944">
    <property type="entry name" value="Sigma_54_int_dom_CS"/>
</dbReference>
<dbReference type="PRINTS" id="PR01590">
    <property type="entry name" value="HTHFIS"/>
</dbReference>
<keyword evidence="1" id="KW-0547">Nucleotide-binding</keyword>
<dbReference type="SUPFAM" id="SSF46689">
    <property type="entry name" value="Homeodomain-like"/>
    <property type="match status" value="1"/>
</dbReference>
<dbReference type="AlphaFoldDB" id="A0A7R7IYT5"/>
<dbReference type="FunFam" id="3.40.50.300:FF:000006">
    <property type="entry name" value="DNA-binding transcriptional regulator NtrC"/>
    <property type="match status" value="1"/>
</dbReference>
<reference evidence="8 9" key="1">
    <citation type="submission" date="2020-06" db="EMBL/GenBank/DDBJ databases">
        <title>Interaction of electrochemicaly active bacteria, Geobacter bremensis R4 on different carbon anode.</title>
        <authorList>
            <person name="Meng L."/>
            <person name="Yoshida N."/>
        </authorList>
    </citation>
    <scope>NUCLEOTIDE SEQUENCE [LARGE SCALE GENOMIC DNA]</scope>
    <source>
        <strain evidence="8 9">R4</strain>
    </source>
</reference>
<dbReference type="InterPro" id="IPR010523">
    <property type="entry name" value="XylR_N"/>
</dbReference>
<feature type="compositionally biased region" description="Basic residues" evidence="6">
    <location>
        <begin position="11"/>
        <end position="20"/>
    </location>
</feature>
<dbReference type="InterPro" id="IPR025662">
    <property type="entry name" value="Sigma_54_int_dom_ATP-bd_1"/>
</dbReference>
<dbReference type="InterPro" id="IPR025943">
    <property type="entry name" value="Sigma_54_int_dom_ATP-bd_2"/>
</dbReference>
<sequence>MKMRALEGRAKMSKSQKKKNISAEATRNKVRSLVHFCADTGNIWLHEHRMLLIHAEAQGAMRRELIDTLGMDRARALLMRMGFASGAQDAEVFKRQLEGVPDQEAFLVGTQLHTLEGIAKVTTLELDVDRAAGKFSGHFMWENSWEGNWHKKHYGVHTAPTCWSQLGYACGYTSTLMGRPILYKEVECVGKGDRHCRTVGKPLEEWEDAAEFRRIFHPDPIVDELIELQTQVVELRSAINEKEKLPADVVGKSQAFTTAFGLLKQAAASQITVLLQGETGVGKEVFARTLHERSSRSKASFIAVNCAAIPHDLVESELFGVEKGAYTGALTSRPGRFERADGGTLFLDEIGDLPLPAQAKLLRVLQEGEIERLGDHKVRKVDVRLVAATNIDLKQLVQEGKFRSDLYYRLNAFLVKIPSLRERKDDILLLAERFVEKYAAIQGKRLRGFTDKAKRALLAYHWPGNIRELQNMVERGVILAQPGSRIELDQMFSSTAEEGSVEYGVSSTGSLDINRDSTGKELCEAVLDGGLTLEQVESMLIRAAVEKEGGNLAASARALGLTRPQLAYRLGSLQQKGDSSFRLEDPFANPDLY</sequence>
<feature type="domain" description="Sigma-54 factor interaction" evidence="7">
    <location>
        <begin position="249"/>
        <end position="478"/>
    </location>
</feature>
<dbReference type="SMART" id="SM00989">
    <property type="entry name" value="V4R"/>
    <property type="match status" value="1"/>
</dbReference>
<dbReference type="Pfam" id="PF06505">
    <property type="entry name" value="XylR_N"/>
    <property type="match status" value="1"/>
</dbReference>